<protein>
    <recommendedName>
        <fullName evidence="9">Glucanase</fullName>
        <ecNumber evidence="9">3.2.1.-</ecNumber>
    </recommendedName>
</protein>
<dbReference type="PRINTS" id="PR00734">
    <property type="entry name" value="GLHYDRLASE7"/>
</dbReference>
<dbReference type="EC" id="3.2.1.-" evidence="9"/>
<dbReference type="GO" id="GO:0030245">
    <property type="term" value="P:cellulose catabolic process"/>
    <property type="evidence" value="ECO:0007669"/>
    <property type="project" value="UniProtKB-KW"/>
</dbReference>
<dbReference type="InterPro" id="IPR037019">
    <property type="entry name" value="Glyco_hydro_7_sf"/>
</dbReference>
<name>M2NFH1_BAUPA</name>
<comment type="similarity">
    <text evidence="2 9">Belongs to the glycosyl hydrolase 7 (cellulase C) family.</text>
</comment>
<feature type="signal peptide" evidence="10">
    <location>
        <begin position="1"/>
        <end position="16"/>
    </location>
</feature>
<evidence type="ECO:0000313" key="12">
    <source>
        <dbReference type="Proteomes" id="UP000011761"/>
    </source>
</evidence>
<reference evidence="11 12" key="1">
    <citation type="journal article" date="2012" name="PLoS Pathog.">
        <title>Diverse lifestyles and strategies of plant pathogenesis encoded in the genomes of eighteen Dothideomycetes fungi.</title>
        <authorList>
            <person name="Ohm R.A."/>
            <person name="Feau N."/>
            <person name="Henrissat B."/>
            <person name="Schoch C.L."/>
            <person name="Horwitz B.A."/>
            <person name="Barry K.W."/>
            <person name="Condon B.J."/>
            <person name="Copeland A.C."/>
            <person name="Dhillon B."/>
            <person name="Glaser F."/>
            <person name="Hesse C.N."/>
            <person name="Kosti I."/>
            <person name="LaButti K."/>
            <person name="Lindquist E.A."/>
            <person name="Lucas S."/>
            <person name="Salamov A.A."/>
            <person name="Bradshaw R.E."/>
            <person name="Ciuffetti L."/>
            <person name="Hamelin R.C."/>
            <person name="Kema G.H.J."/>
            <person name="Lawrence C."/>
            <person name="Scott J.A."/>
            <person name="Spatafora J.W."/>
            <person name="Turgeon B.G."/>
            <person name="de Wit P.J.G.M."/>
            <person name="Zhong S."/>
            <person name="Goodwin S.B."/>
            <person name="Grigoriev I.V."/>
        </authorList>
    </citation>
    <scope>NUCLEOTIDE SEQUENCE [LARGE SCALE GENOMIC DNA]</scope>
    <source>
        <strain evidence="11 12">UAMH 10762</strain>
    </source>
</reference>
<sequence>MAHLLVALAFAVAVSAQQIGSDTAVNPTLITQQCTMSGGCTNHNTMVVLDALSHPITDIQTGASCMTSSGGFDPTICPDINACGANCAIQGVDYSQHGVTTSGHSLILRQYLRTGNTTTAVSPRVYLLQSNGQKYKLLKLLNQEFTFTVNVSNLPCGMNGALYLSAMDATGGRSSLNPAGATYGTGYCDAQCPKSAWINGEANERNQGACCSEMDIWEANSAATQMTPHACNVTGLYKCSGTDCGFNGVCDENGCGYNPYAYGAKNFYGPSRANTVDTTKPLTVVTQFWTDDNTTTGTLSEIRRIYVQNNVIIQNALVYYGPGEQANSITPSFCNASAPGFEARGGLAQMGGALYEGMVLVMSIWNDPGAYMNWLDSGNAGPCNSTQGNPALIEAQDPGTSVTFSAIKIGDIGSTVKGFVV</sequence>
<evidence type="ECO:0000256" key="8">
    <source>
        <dbReference type="ARBA" id="ARBA00023326"/>
    </source>
</evidence>
<dbReference type="SUPFAM" id="SSF49899">
    <property type="entry name" value="Concanavalin A-like lectins/glucanases"/>
    <property type="match status" value="1"/>
</dbReference>
<dbReference type="KEGG" id="bcom:BAUCODRAFT_85790"/>
<keyword evidence="8 9" id="KW-0624">Polysaccharide degradation</keyword>
<dbReference type="InterPro" id="IPR001722">
    <property type="entry name" value="Glyco_hydro_7"/>
</dbReference>
<feature type="chain" id="PRO_5004022486" description="Glucanase" evidence="10">
    <location>
        <begin position="17"/>
        <end position="421"/>
    </location>
</feature>
<evidence type="ECO:0000313" key="11">
    <source>
        <dbReference type="EMBL" id="EMC97745.1"/>
    </source>
</evidence>
<dbReference type="CDD" id="cd07999">
    <property type="entry name" value="GH7_CBH_EG"/>
    <property type="match status" value="1"/>
</dbReference>
<dbReference type="Proteomes" id="UP000011761">
    <property type="component" value="Unassembled WGS sequence"/>
</dbReference>
<comment type="catalytic activity">
    <reaction evidence="1">
        <text>Endohydrolysis of (1-&gt;4)-beta-D-glucosidic linkages in cellulose, lichenin and cereal beta-D-glucans.</text>
        <dbReference type="EC" id="3.2.1.4"/>
    </reaction>
</comment>
<evidence type="ECO:0000256" key="9">
    <source>
        <dbReference type="RuleBase" id="RU361164"/>
    </source>
</evidence>
<dbReference type="InterPro" id="IPR013320">
    <property type="entry name" value="ConA-like_dom_sf"/>
</dbReference>
<keyword evidence="6" id="KW-0119">Carbohydrate metabolism</keyword>
<keyword evidence="4 9" id="KW-0136">Cellulose degradation</keyword>
<evidence type="ECO:0000256" key="4">
    <source>
        <dbReference type="ARBA" id="ARBA00023001"/>
    </source>
</evidence>
<dbReference type="Gene3D" id="2.70.100.10">
    <property type="entry name" value="Glycoside hydrolase, family 7, domain"/>
    <property type="match status" value="1"/>
</dbReference>
<dbReference type="RefSeq" id="XP_007674700.1">
    <property type="nucleotide sequence ID" value="XM_007676510.1"/>
</dbReference>
<dbReference type="GeneID" id="19117426"/>
<keyword evidence="7 9" id="KW-0326">Glycosidase</keyword>
<dbReference type="HOGENOM" id="CLU_020817_0_1_1"/>
<dbReference type="OrthoDB" id="412382at2759"/>
<evidence type="ECO:0000256" key="5">
    <source>
        <dbReference type="ARBA" id="ARBA00023180"/>
    </source>
</evidence>
<dbReference type="PANTHER" id="PTHR33753:SF1">
    <property type="entry name" value="ENDO-BETA-1,4-GLUCANASE CELB"/>
    <property type="match status" value="1"/>
</dbReference>
<evidence type="ECO:0000256" key="10">
    <source>
        <dbReference type="SAM" id="SignalP"/>
    </source>
</evidence>
<accession>M2NFH1</accession>
<keyword evidence="3 9" id="KW-0378">Hydrolase</keyword>
<dbReference type="PANTHER" id="PTHR33753">
    <property type="entry name" value="1,4-BETA-D-GLUCAN CELLOBIOHYDROLASE B"/>
    <property type="match status" value="1"/>
</dbReference>
<proteinExistence type="inferred from homology"/>
<dbReference type="OMA" id="ALCPDKK"/>
<evidence type="ECO:0000256" key="3">
    <source>
        <dbReference type="ARBA" id="ARBA00022801"/>
    </source>
</evidence>
<keyword evidence="12" id="KW-1185">Reference proteome</keyword>
<dbReference type="STRING" id="717646.M2NFH1"/>
<keyword evidence="10" id="KW-0732">Signal</keyword>
<evidence type="ECO:0000256" key="2">
    <source>
        <dbReference type="ARBA" id="ARBA00006044"/>
    </source>
</evidence>
<gene>
    <name evidence="11" type="ORF">BAUCODRAFT_85790</name>
</gene>
<dbReference type="AlphaFoldDB" id="M2NFH1"/>
<organism evidence="11 12">
    <name type="scientific">Baudoinia panamericana (strain UAMH 10762)</name>
    <name type="common">Angels' share fungus</name>
    <name type="synonym">Baudoinia compniacensis (strain UAMH 10762)</name>
    <dbReference type="NCBI Taxonomy" id="717646"/>
    <lineage>
        <taxon>Eukaryota</taxon>
        <taxon>Fungi</taxon>
        <taxon>Dikarya</taxon>
        <taxon>Ascomycota</taxon>
        <taxon>Pezizomycotina</taxon>
        <taxon>Dothideomycetes</taxon>
        <taxon>Dothideomycetidae</taxon>
        <taxon>Mycosphaerellales</taxon>
        <taxon>Teratosphaeriaceae</taxon>
        <taxon>Baudoinia</taxon>
    </lineage>
</organism>
<dbReference type="EMBL" id="KB445553">
    <property type="protein sequence ID" value="EMC97745.1"/>
    <property type="molecule type" value="Genomic_DNA"/>
</dbReference>
<evidence type="ECO:0000256" key="6">
    <source>
        <dbReference type="ARBA" id="ARBA00023277"/>
    </source>
</evidence>
<dbReference type="GO" id="GO:0008810">
    <property type="term" value="F:cellulase activity"/>
    <property type="evidence" value="ECO:0007669"/>
    <property type="project" value="UniProtKB-EC"/>
</dbReference>
<evidence type="ECO:0000256" key="1">
    <source>
        <dbReference type="ARBA" id="ARBA00000966"/>
    </source>
</evidence>
<evidence type="ECO:0000256" key="7">
    <source>
        <dbReference type="ARBA" id="ARBA00023295"/>
    </source>
</evidence>
<dbReference type="eggNOG" id="ENOG502QPHV">
    <property type="taxonomic scope" value="Eukaryota"/>
</dbReference>
<dbReference type="SMR" id="M2NFH1"/>
<keyword evidence="5" id="KW-0325">Glycoprotein</keyword>
<dbReference type="Pfam" id="PF00840">
    <property type="entry name" value="Glyco_hydro_7"/>
    <property type="match status" value="1"/>
</dbReference>